<feature type="signal peptide" evidence="2">
    <location>
        <begin position="1"/>
        <end position="20"/>
    </location>
</feature>
<dbReference type="Proteomes" id="UP000652761">
    <property type="component" value="Unassembled WGS sequence"/>
</dbReference>
<keyword evidence="2" id="KW-0732">Signal</keyword>
<sequence>MLRCIAWLPCVLVQFPRTVGCCPGEGCSQDYSGLVSAGCCATSGLRYAVVVLAGAFWLVFQNGALGSKEICNGLITMVVPKKGTRALLARPCRVDVRCKQLILCCRWLAFQQGPSVSCRRVLLLILGARASSAVAVFARAAVGVRRRPAHPCGCVAKAERAYMWCGLHRCRVVACGSRRRCPCLVGCSPMVGGVCCVGCVFGLMCLRAVVRCALLIRRLCSS</sequence>
<gene>
    <name evidence="3" type="ORF">Taro_050907</name>
</gene>
<keyword evidence="1" id="KW-0812">Transmembrane</keyword>
<feature type="chain" id="PRO_5032962645" evidence="2">
    <location>
        <begin position="21"/>
        <end position="222"/>
    </location>
</feature>
<name>A0A843XF24_COLES</name>
<evidence type="ECO:0000313" key="4">
    <source>
        <dbReference type="Proteomes" id="UP000652761"/>
    </source>
</evidence>
<evidence type="ECO:0000256" key="2">
    <source>
        <dbReference type="SAM" id="SignalP"/>
    </source>
</evidence>
<organism evidence="3 4">
    <name type="scientific">Colocasia esculenta</name>
    <name type="common">Wild taro</name>
    <name type="synonym">Arum esculentum</name>
    <dbReference type="NCBI Taxonomy" id="4460"/>
    <lineage>
        <taxon>Eukaryota</taxon>
        <taxon>Viridiplantae</taxon>
        <taxon>Streptophyta</taxon>
        <taxon>Embryophyta</taxon>
        <taxon>Tracheophyta</taxon>
        <taxon>Spermatophyta</taxon>
        <taxon>Magnoliopsida</taxon>
        <taxon>Liliopsida</taxon>
        <taxon>Araceae</taxon>
        <taxon>Aroideae</taxon>
        <taxon>Colocasieae</taxon>
        <taxon>Colocasia</taxon>
    </lineage>
</organism>
<comment type="caution">
    <text evidence="3">The sequence shown here is derived from an EMBL/GenBank/DDBJ whole genome shotgun (WGS) entry which is preliminary data.</text>
</comment>
<protein>
    <submittedName>
        <fullName evidence="3">Uncharacterized protein</fullName>
    </submittedName>
</protein>
<evidence type="ECO:0000256" key="1">
    <source>
        <dbReference type="SAM" id="Phobius"/>
    </source>
</evidence>
<dbReference type="AlphaFoldDB" id="A0A843XF24"/>
<keyword evidence="1" id="KW-1133">Transmembrane helix</keyword>
<keyword evidence="4" id="KW-1185">Reference proteome</keyword>
<evidence type="ECO:0000313" key="3">
    <source>
        <dbReference type="EMBL" id="MQM17926.1"/>
    </source>
</evidence>
<accession>A0A843XF24</accession>
<proteinExistence type="predicted"/>
<reference evidence="3" key="1">
    <citation type="submission" date="2017-07" db="EMBL/GenBank/DDBJ databases">
        <title>Taro Niue Genome Assembly and Annotation.</title>
        <authorList>
            <person name="Atibalentja N."/>
            <person name="Keating K."/>
            <person name="Fields C.J."/>
        </authorList>
    </citation>
    <scope>NUCLEOTIDE SEQUENCE</scope>
    <source>
        <strain evidence="3">Niue_2</strain>
        <tissue evidence="3">Leaf</tissue>
    </source>
</reference>
<keyword evidence="1" id="KW-0472">Membrane</keyword>
<feature type="transmembrane region" description="Helical" evidence="1">
    <location>
        <begin position="190"/>
        <end position="210"/>
    </location>
</feature>
<dbReference type="EMBL" id="NMUH01007850">
    <property type="protein sequence ID" value="MQM17926.1"/>
    <property type="molecule type" value="Genomic_DNA"/>
</dbReference>